<feature type="compositionally biased region" description="Basic and acidic residues" evidence="1">
    <location>
        <begin position="50"/>
        <end position="67"/>
    </location>
</feature>
<feature type="compositionally biased region" description="Basic and acidic residues" evidence="1">
    <location>
        <begin position="1"/>
        <end position="23"/>
    </location>
</feature>
<dbReference type="STRING" id="3694.B9GI87"/>
<dbReference type="PANTHER" id="PTHR36364">
    <property type="entry name" value="OS03G0203000 PROTEIN"/>
    <property type="match status" value="1"/>
</dbReference>
<reference evidence="2 3" key="1">
    <citation type="journal article" date="2006" name="Science">
        <title>The genome of black cottonwood, Populus trichocarpa (Torr. &amp; Gray).</title>
        <authorList>
            <person name="Tuskan G.A."/>
            <person name="Difazio S."/>
            <person name="Jansson S."/>
            <person name="Bohlmann J."/>
            <person name="Grigoriev I."/>
            <person name="Hellsten U."/>
            <person name="Putnam N."/>
            <person name="Ralph S."/>
            <person name="Rombauts S."/>
            <person name="Salamov A."/>
            <person name="Schein J."/>
            <person name="Sterck L."/>
            <person name="Aerts A."/>
            <person name="Bhalerao R.R."/>
            <person name="Bhalerao R.P."/>
            <person name="Blaudez D."/>
            <person name="Boerjan W."/>
            <person name="Brun A."/>
            <person name="Brunner A."/>
            <person name="Busov V."/>
            <person name="Campbell M."/>
            <person name="Carlson J."/>
            <person name="Chalot M."/>
            <person name="Chapman J."/>
            <person name="Chen G.L."/>
            <person name="Cooper D."/>
            <person name="Coutinho P.M."/>
            <person name="Couturier J."/>
            <person name="Covert S."/>
            <person name="Cronk Q."/>
            <person name="Cunningham R."/>
            <person name="Davis J."/>
            <person name="Degroeve S."/>
            <person name="Dejardin A."/>
            <person name="Depamphilis C."/>
            <person name="Detter J."/>
            <person name="Dirks B."/>
            <person name="Dubchak I."/>
            <person name="Duplessis S."/>
            <person name="Ehlting J."/>
            <person name="Ellis B."/>
            <person name="Gendler K."/>
            <person name="Goodstein D."/>
            <person name="Gribskov M."/>
            <person name="Grimwood J."/>
            <person name="Groover A."/>
            <person name="Gunter L."/>
            <person name="Hamberger B."/>
            <person name="Heinze B."/>
            <person name="Helariutta Y."/>
            <person name="Henrissat B."/>
            <person name="Holligan D."/>
            <person name="Holt R."/>
            <person name="Huang W."/>
            <person name="Islam-Faridi N."/>
            <person name="Jones S."/>
            <person name="Jones-Rhoades M."/>
            <person name="Jorgensen R."/>
            <person name="Joshi C."/>
            <person name="Kangasjarvi J."/>
            <person name="Karlsson J."/>
            <person name="Kelleher C."/>
            <person name="Kirkpatrick R."/>
            <person name="Kirst M."/>
            <person name="Kohler A."/>
            <person name="Kalluri U."/>
            <person name="Larimer F."/>
            <person name="Leebens-Mack J."/>
            <person name="Leple J.C."/>
            <person name="Locascio P."/>
            <person name="Lou Y."/>
            <person name="Lucas S."/>
            <person name="Martin F."/>
            <person name="Montanini B."/>
            <person name="Napoli C."/>
            <person name="Nelson D.R."/>
            <person name="Nelson C."/>
            <person name="Nieminen K."/>
            <person name="Nilsson O."/>
            <person name="Pereda V."/>
            <person name="Peter G."/>
            <person name="Philippe R."/>
            <person name="Pilate G."/>
            <person name="Poliakov A."/>
            <person name="Razumovskaya J."/>
            <person name="Richardson P."/>
            <person name="Rinaldi C."/>
            <person name="Ritland K."/>
            <person name="Rouze P."/>
            <person name="Ryaboy D."/>
            <person name="Schmutz J."/>
            <person name="Schrader J."/>
            <person name="Segerman B."/>
            <person name="Shin H."/>
            <person name="Siddiqui A."/>
            <person name="Sterky F."/>
            <person name="Terry A."/>
            <person name="Tsai C.J."/>
            <person name="Uberbacher E."/>
            <person name="Unneberg P."/>
            <person name="Vahala J."/>
            <person name="Wall K."/>
            <person name="Wessler S."/>
            <person name="Yang G."/>
            <person name="Yin T."/>
            <person name="Douglas C."/>
            <person name="Marra M."/>
            <person name="Sandberg G."/>
            <person name="Van de Peer Y."/>
            <person name="Rokhsar D."/>
        </authorList>
    </citation>
    <scope>NUCLEOTIDE SEQUENCE [LARGE SCALE GENOMIC DNA]</scope>
    <source>
        <strain evidence="3">cv. Nisqually</strain>
    </source>
</reference>
<dbReference type="Proteomes" id="UP000006729">
    <property type="component" value="Chromosome 1"/>
</dbReference>
<keyword evidence="3" id="KW-1185">Reference proteome</keyword>
<proteinExistence type="predicted"/>
<dbReference type="FunCoup" id="B9GI87">
    <property type="interactions" value="2037"/>
</dbReference>
<feature type="compositionally biased region" description="Basic and acidic residues" evidence="1">
    <location>
        <begin position="84"/>
        <end position="101"/>
    </location>
</feature>
<dbReference type="HOGENOM" id="CLU_1513047_0_0_1"/>
<gene>
    <name evidence="2" type="ORF">POPTR_001G295000</name>
</gene>
<feature type="compositionally biased region" description="Basic and acidic residues" evidence="1">
    <location>
        <begin position="31"/>
        <end position="43"/>
    </location>
</feature>
<evidence type="ECO:0000313" key="2">
    <source>
        <dbReference type="EMBL" id="PNT57359.1"/>
    </source>
</evidence>
<protein>
    <recommendedName>
        <fullName evidence="4">Btz domain-containing protein</fullName>
    </recommendedName>
</protein>
<feature type="region of interest" description="Disordered" evidence="1">
    <location>
        <begin position="1"/>
        <end position="169"/>
    </location>
</feature>
<evidence type="ECO:0000313" key="3">
    <source>
        <dbReference type="Proteomes" id="UP000006729"/>
    </source>
</evidence>
<dbReference type="eggNOG" id="ENOG502QTZY">
    <property type="taxonomic scope" value="Eukaryota"/>
</dbReference>
<dbReference type="PANTHER" id="PTHR36364:SF1">
    <property type="entry name" value="OS03G0203000 PROTEIN"/>
    <property type="match status" value="1"/>
</dbReference>
<evidence type="ECO:0000256" key="1">
    <source>
        <dbReference type="SAM" id="MobiDB-lite"/>
    </source>
</evidence>
<accession>B9GI87</accession>
<sequence>MFFSFEESRFRDSKDGRDEREANRPATYDSGNERRNHEAEPPPHVRNRPAFREKKIPVTTDNPDKAAVEPPTSSHSGRPVYISESREERDHNPRHIDRSERPAAGNRGDMLRGGLPSRERYGGGNYRGRGRFSERQGHRPSGMQGEKWKHDLFDDANKSPTTKNEEDQIAKIERLLAS</sequence>
<feature type="compositionally biased region" description="Basic and acidic residues" evidence="1">
    <location>
        <begin position="146"/>
        <end position="169"/>
    </location>
</feature>
<dbReference type="InParanoid" id="B9GI87"/>
<dbReference type="EMBL" id="CM009290">
    <property type="protein sequence ID" value="PNT57359.1"/>
    <property type="molecule type" value="Genomic_DNA"/>
</dbReference>
<name>B9GI87_POPTR</name>
<dbReference type="AlphaFoldDB" id="B9GI87"/>
<evidence type="ECO:0008006" key="4">
    <source>
        <dbReference type="Google" id="ProtNLM"/>
    </source>
</evidence>
<organism evidence="2 3">
    <name type="scientific">Populus trichocarpa</name>
    <name type="common">Western balsam poplar</name>
    <name type="synonym">Populus balsamifera subsp. trichocarpa</name>
    <dbReference type="NCBI Taxonomy" id="3694"/>
    <lineage>
        <taxon>Eukaryota</taxon>
        <taxon>Viridiplantae</taxon>
        <taxon>Streptophyta</taxon>
        <taxon>Embryophyta</taxon>
        <taxon>Tracheophyta</taxon>
        <taxon>Spermatophyta</taxon>
        <taxon>Magnoliopsida</taxon>
        <taxon>eudicotyledons</taxon>
        <taxon>Gunneridae</taxon>
        <taxon>Pentapetalae</taxon>
        <taxon>rosids</taxon>
        <taxon>fabids</taxon>
        <taxon>Malpighiales</taxon>
        <taxon>Salicaceae</taxon>
        <taxon>Saliceae</taxon>
        <taxon>Populus</taxon>
    </lineage>
</organism>